<feature type="site" description="Interaction with DNA" evidence="12">
    <location>
        <position position="165"/>
    </location>
</feature>
<dbReference type="SMR" id="F2DUC4"/>
<feature type="domain" description="p53 DNA-binding" evidence="15">
    <location>
        <begin position="144"/>
        <end position="334"/>
    </location>
</feature>
<evidence type="ECO:0000256" key="12">
    <source>
        <dbReference type="PIRSR" id="PIRSR602117-2"/>
    </source>
</evidence>
<evidence type="ECO:0000256" key="8">
    <source>
        <dbReference type="ARBA" id="ARBA00023159"/>
    </source>
</evidence>
<dbReference type="GO" id="GO:0000976">
    <property type="term" value="F:transcription cis-regulatory region binding"/>
    <property type="evidence" value="ECO:0007669"/>
    <property type="project" value="InterPro"/>
</dbReference>
<evidence type="ECO:0000256" key="2">
    <source>
        <dbReference type="ARBA" id="ARBA00006167"/>
    </source>
</evidence>
<dbReference type="AlphaFoldDB" id="F2DUC4"/>
<dbReference type="InterPro" id="IPR012346">
    <property type="entry name" value="p53/RUNT-type_TF_DNA-bd_sf"/>
</dbReference>
<evidence type="ECO:0000256" key="7">
    <source>
        <dbReference type="ARBA" id="ARBA00023125"/>
    </source>
</evidence>
<dbReference type="Pfam" id="PF00870">
    <property type="entry name" value="P53"/>
    <property type="match status" value="1"/>
</dbReference>
<evidence type="ECO:0000256" key="11">
    <source>
        <dbReference type="PIRSR" id="PIRSR602117-1"/>
    </source>
</evidence>
<comment type="subcellular location">
    <subcellularLocation>
        <location evidence="1">Nucleus</location>
    </subcellularLocation>
</comment>
<sequence>MKKMSQNLGSLSFLSRFDPSEFYEIAKDLPSTIEINNIDLANSATNSSATSYDGNMIMNNIDRNSSYEDTPSAAVSAAADALDSNIEIIGTHLLVPQNSIAQMLEANKGILDSTIIDFDSFANILPTNNDTIIIPAASNLPSYETFYGPYNFRINIASSDIPVKKSASWTYSSKLNKLYSIPGVACPVEMSVSAMPPYGTQVRIMPIFSKFEHIQDLITRCENHKKSKEFSSDDFPDQALSHFVRCRHPMANYVQDMTSLRESVQIPFERPTTGSNSTTVLLQFMCYSSCIGGSQKPVRIVLTLEHNGEILGRNSFEVKICACPGRDRTTDEKKSNKEEKSAEKPSQNQKSND</sequence>
<feature type="cross-link" description="Glycyl lysine isopeptide (Lys-Gly) (interchain with G-Cter in ubiquitin)" evidence="13">
    <location>
        <position position="337"/>
    </location>
</feature>
<feature type="region of interest" description="Disordered" evidence="14">
    <location>
        <begin position="326"/>
        <end position="353"/>
    </location>
</feature>
<keyword evidence="9" id="KW-0804">Transcription</keyword>
<feature type="binding site" evidence="11">
    <location>
        <position position="224"/>
    </location>
    <ligand>
        <name>Zn(2+)</name>
        <dbReference type="ChEBI" id="CHEBI:29105"/>
    </ligand>
</feature>
<evidence type="ECO:0000259" key="15">
    <source>
        <dbReference type="Pfam" id="PF00870"/>
    </source>
</evidence>
<evidence type="ECO:0000256" key="9">
    <source>
        <dbReference type="ARBA" id="ARBA00023163"/>
    </source>
</evidence>
<name>F2DUC4_HORVV</name>
<dbReference type="InterPro" id="IPR002117">
    <property type="entry name" value="p53_tumour_suppressor"/>
</dbReference>
<dbReference type="EMBL" id="AK367492">
    <property type="protein sequence ID" value="BAJ98695.1"/>
    <property type="molecule type" value="mRNA"/>
</dbReference>
<dbReference type="GO" id="GO:0005634">
    <property type="term" value="C:nucleus"/>
    <property type="evidence" value="ECO:0007669"/>
    <property type="project" value="UniProtKB-SubCell"/>
</dbReference>
<keyword evidence="5 11" id="KW-0862">Zinc</keyword>
<feature type="binding site" evidence="11">
    <location>
        <position position="286"/>
    </location>
    <ligand>
        <name>Zn(2+)</name>
        <dbReference type="ChEBI" id="CHEBI:29105"/>
    </ligand>
</feature>
<dbReference type="GO" id="GO:0003700">
    <property type="term" value="F:DNA-binding transcription factor activity"/>
    <property type="evidence" value="ECO:0007669"/>
    <property type="project" value="InterPro"/>
</dbReference>
<dbReference type="PANTHER" id="PTHR11447:SF16">
    <property type="entry name" value="P53 PROTEIN LONG FORM VARIANT 1"/>
    <property type="match status" value="1"/>
</dbReference>
<protein>
    <submittedName>
        <fullName evidence="16">Predicted protein</fullName>
    </submittedName>
</protein>
<evidence type="ECO:0000256" key="5">
    <source>
        <dbReference type="ARBA" id="ARBA00022833"/>
    </source>
</evidence>
<accession>F2DUC4</accession>
<evidence type="ECO:0000256" key="3">
    <source>
        <dbReference type="ARBA" id="ARBA00022703"/>
    </source>
</evidence>
<dbReference type="SUPFAM" id="SSF49417">
    <property type="entry name" value="p53-like transcription factors"/>
    <property type="match status" value="1"/>
</dbReference>
<evidence type="ECO:0000256" key="14">
    <source>
        <dbReference type="SAM" id="MobiDB-lite"/>
    </source>
</evidence>
<dbReference type="GO" id="GO:0046872">
    <property type="term" value="F:metal ion binding"/>
    <property type="evidence" value="ECO:0007669"/>
    <property type="project" value="UniProtKB-KW"/>
</dbReference>
<feature type="binding site" evidence="11">
    <location>
        <position position="221"/>
    </location>
    <ligand>
        <name>Zn(2+)</name>
        <dbReference type="ChEBI" id="CHEBI:29105"/>
    </ligand>
</feature>
<evidence type="ECO:0000256" key="1">
    <source>
        <dbReference type="ARBA" id="ARBA00004123"/>
    </source>
</evidence>
<feature type="binding site" evidence="11">
    <location>
        <position position="290"/>
    </location>
    <ligand>
        <name>Zn(2+)</name>
        <dbReference type="ChEBI" id="CHEBI:29105"/>
    </ligand>
</feature>
<keyword evidence="7" id="KW-0238">DNA-binding</keyword>
<evidence type="ECO:0000256" key="10">
    <source>
        <dbReference type="ARBA" id="ARBA00023242"/>
    </source>
</evidence>
<comment type="cofactor">
    <cofactor evidence="11">
        <name>Zn(2+)</name>
        <dbReference type="ChEBI" id="CHEBI:29105"/>
    </cofactor>
    <text evidence="11">Binds 1 zinc ion per subunit.</text>
</comment>
<dbReference type="Gene3D" id="2.60.40.720">
    <property type="match status" value="1"/>
</dbReference>
<evidence type="ECO:0000256" key="13">
    <source>
        <dbReference type="PIRSR" id="PIRSR602117-3"/>
    </source>
</evidence>
<dbReference type="InterPro" id="IPR008967">
    <property type="entry name" value="p53-like_TF_DNA-bd_sf"/>
</dbReference>
<feature type="compositionally biased region" description="Basic and acidic residues" evidence="14">
    <location>
        <begin position="326"/>
        <end position="343"/>
    </location>
</feature>
<keyword evidence="6" id="KW-0805">Transcription regulation</keyword>
<dbReference type="CDD" id="cd08367">
    <property type="entry name" value="P53"/>
    <property type="match status" value="1"/>
</dbReference>
<evidence type="ECO:0000313" key="16">
    <source>
        <dbReference type="EMBL" id="BAJ98695.1"/>
    </source>
</evidence>
<evidence type="ECO:0000256" key="4">
    <source>
        <dbReference type="ARBA" id="ARBA00022723"/>
    </source>
</evidence>
<keyword evidence="3" id="KW-0053">Apoptosis</keyword>
<keyword evidence="4 11" id="KW-0479">Metal-binding</keyword>
<keyword evidence="8" id="KW-0010">Activator</keyword>
<dbReference type="PANTHER" id="PTHR11447">
    <property type="entry name" value="CELLULAR TUMOR ANTIGEN P53"/>
    <property type="match status" value="1"/>
</dbReference>
<dbReference type="PRINTS" id="PR00386">
    <property type="entry name" value="P53SUPPRESSR"/>
</dbReference>
<keyword evidence="10" id="KW-0539">Nucleus</keyword>
<evidence type="ECO:0000256" key="6">
    <source>
        <dbReference type="ARBA" id="ARBA00023015"/>
    </source>
</evidence>
<organism evidence="16">
    <name type="scientific">Hordeum vulgare subsp. vulgare</name>
    <name type="common">Domesticated barley</name>
    <dbReference type="NCBI Taxonomy" id="112509"/>
    <lineage>
        <taxon>Eukaryota</taxon>
        <taxon>Viridiplantae</taxon>
        <taxon>Streptophyta</taxon>
        <taxon>Embryophyta</taxon>
        <taxon>Tracheophyta</taxon>
        <taxon>Spermatophyta</taxon>
        <taxon>Magnoliopsida</taxon>
        <taxon>Liliopsida</taxon>
        <taxon>Poales</taxon>
        <taxon>Poaceae</taxon>
        <taxon>BOP clade</taxon>
        <taxon>Pooideae</taxon>
        <taxon>Triticodae</taxon>
        <taxon>Triticeae</taxon>
        <taxon>Hordeinae</taxon>
        <taxon>Hordeum</taxon>
    </lineage>
</organism>
<comment type="similarity">
    <text evidence="2">Belongs to the p53 family.</text>
</comment>
<dbReference type="InterPro" id="IPR011615">
    <property type="entry name" value="p53_DNA-bd"/>
</dbReference>
<proteinExistence type="evidence at transcript level"/>
<reference evidence="16" key="1">
    <citation type="journal article" date="2011" name="Plant Physiol.">
        <title>Comprehensive sequence analysis of 24,783 barley full-length cDNAs derived from 12 clone libraries.</title>
        <authorList>
            <person name="Matsumoto T."/>
            <person name="Tanaka T."/>
            <person name="Sakai H."/>
            <person name="Amano N."/>
            <person name="Kanamori H."/>
            <person name="Kurita K."/>
            <person name="Kikuta A."/>
            <person name="Kamiya K."/>
            <person name="Yamamoto M."/>
            <person name="Ikawa H."/>
            <person name="Fujii N."/>
            <person name="Hori K."/>
            <person name="Itoh T."/>
            <person name="Sato K."/>
        </authorList>
    </citation>
    <scope>NUCLEOTIDE SEQUENCE</scope>
    <source>
        <tissue evidence="16">Shoot and root</tissue>
    </source>
</reference>